<comment type="cofactor">
    <cofactor evidence="2">
        <name>Mg(2+)</name>
        <dbReference type="ChEBI" id="CHEBI:18420"/>
    </cofactor>
</comment>
<evidence type="ECO:0000259" key="7">
    <source>
        <dbReference type="PROSITE" id="PS51462"/>
    </source>
</evidence>
<evidence type="ECO:0000313" key="8">
    <source>
        <dbReference type="Ensembl" id="ENSCSEP00000022950.1"/>
    </source>
</evidence>
<dbReference type="InterPro" id="IPR000086">
    <property type="entry name" value="NUDIX_hydrolase_dom"/>
</dbReference>
<dbReference type="Ensembl" id="ENSCSET00000023245.1">
    <property type="protein sequence ID" value="ENSCSEP00000022950.1"/>
    <property type="gene ID" value="ENSCSEG00000014622.1"/>
</dbReference>
<evidence type="ECO:0000256" key="4">
    <source>
        <dbReference type="ARBA" id="ARBA00022801"/>
    </source>
</evidence>
<evidence type="ECO:0000256" key="1">
    <source>
        <dbReference type="ARBA" id="ARBA00001936"/>
    </source>
</evidence>
<keyword evidence="3" id="KW-0479">Metal-binding</keyword>
<reference evidence="8 9" key="1">
    <citation type="journal article" date="2014" name="Nat. Genet.">
        <title>Whole-genome sequence of a flatfish provides insights into ZW sex chromosome evolution and adaptation to a benthic lifestyle.</title>
        <authorList>
            <person name="Chen S."/>
            <person name="Zhang G."/>
            <person name="Shao C."/>
            <person name="Huang Q."/>
            <person name="Liu G."/>
            <person name="Zhang P."/>
            <person name="Song W."/>
            <person name="An N."/>
            <person name="Chalopin D."/>
            <person name="Volff J.N."/>
            <person name="Hong Y."/>
            <person name="Li Q."/>
            <person name="Sha Z."/>
            <person name="Zhou H."/>
            <person name="Xie M."/>
            <person name="Yu Q."/>
            <person name="Liu Y."/>
            <person name="Xiang H."/>
            <person name="Wang N."/>
            <person name="Wu K."/>
            <person name="Yang C."/>
            <person name="Zhou Q."/>
            <person name="Liao X."/>
            <person name="Yang L."/>
            <person name="Hu Q."/>
            <person name="Zhang J."/>
            <person name="Meng L."/>
            <person name="Jin L."/>
            <person name="Tian Y."/>
            <person name="Lian J."/>
            <person name="Yang J."/>
            <person name="Miao G."/>
            <person name="Liu S."/>
            <person name="Liang Z."/>
            <person name="Yan F."/>
            <person name="Li Y."/>
            <person name="Sun B."/>
            <person name="Zhang H."/>
            <person name="Zhang J."/>
            <person name="Zhu Y."/>
            <person name="Du M."/>
            <person name="Zhao Y."/>
            <person name="Schartl M."/>
            <person name="Tang Q."/>
            <person name="Wang J."/>
        </authorList>
    </citation>
    <scope>NUCLEOTIDE SEQUENCE</scope>
</reference>
<keyword evidence="5" id="KW-0460">Magnesium</keyword>
<sequence>MTLRPLIDNIFLCLEIPWDFCNCIQVKPVSLCITDNIFQPIIYLTSFNRMFLQQRRAISQAASHVLNDWRYCLSLDNENRCRQSLKHNLKLYDMLAGSKTNEMQGSRQQKCASILVSLCSVEGQPSFLFTLRSTALDMNKGDVSFAGGKCDLADRDVVATALRETWEELGISVAAESVWGVLKPLCHRKGLTIAPVLANLGPVEDLSFRINPGEVEDVFTLPLSHLCNPQNCGYTNFRVGEKYGYTLPVFHNWKQRVWGLTAVAVNQTLKLIVPS</sequence>
<name>A0A3P8WEB9_CYNSE</name>
<comment type="cofactor">
    <cofactor evidence="1">
        <name>Mn(2+)</name>
        <dbReference type="ChEBI" id="CHEBI:29035"/>
    </cofactor>
</comment>
<dbReference type="AlphaFoldDB" id="A0A3P8WEB9"/>
<dbReference type="PANTHER" id="PTHR12992">
    <property type="entry name" value="NUDIX HYDROLASE"/>
    <property type="match status" value="1"/>
</dbReference>
<dbReference type="PANTHER" id="PTHR12992:SF11">
    <property type="entry name" value="MITOCHONDRIAL COENZYME A DIPHOSPHATASE NUDT8"/>
    <property type="match status" value="1"/>
</dbReference>
<dbReference type="CDD" id="cd03426">
    <property type="entry name" value="NUDIX_CoAse_Nudt7"/>
    <property type="match status" value="1"/>
</dbReference>
<feature type="domain" description="Nudix hydrolase" evidence="7">
    <location>
        <begin position="106"/>
        <end position="245"/>
    </location>
</feature>
<dbReference type="Gene3D" id="3.90.79.10">
    <property type="entry name" value="Nucleoside Triphosphate Pyrophosphohydrolase"/>
    <property type="match status" value="1"/>
</dbReference>
<keyword evidence="6" id="KW-0464">Manganese</keyword>
<organism evidence="8 9">
    <name type="scientific">Cynoglossus semilaevis</name>
    <name type="common">Tongue sole</name>
    <dbReference type="NCBI Taxonomy" id="244447"/>
    <lineage>
        <taxon>Eukaryota</taxon>
        <taxon>Metazoa</taxon>
        <taxon>Chordata</taxon>
        <taxon>Craniata</taxon>
        <taxon>Vertebrata</taxon>
        <taxon>Euteleostomi</taxon>
        <taxon>Actinopterygii</taxon>
        <taxon>Neopterygii</taxon>
        <taxon>Teleostei</taxon>
        <taxon>Neoteleostei</taxon>
        <taxon>Acanthomorphata</taxon>
        <taxon>Carangaria</taxon>
        <taxon>Pleuronectiformes</taxon>
        <taxon>Pleuronectoidei</taxon>
        <taxon>Cynoglossidae</taxon>
        <taxon>Cynoglossinae</taxon>
        <taxon>Cynoglossus</taxon>
    </lineage>
</organism>
<proteinExistence type="predicted"/>
<dbReference type="GO" id="GO:0046872">
    <property type="term" value="F:metal ion binding"/>
    <property type="evidence" value="ECO:0007669"/>
    <property type="project" value="UniProtKB-KW"/>
</dbReference>
<accession>A0A3P8WEB9</accession>
<dbReference type="InterPro" id="IPR015797">
    <property type="entry name" value="NUDIX_hydrolase-like_dom_sf"/>
</dbReference>
<dbReference type="Pfam" id="PF00293">
    <property type="entry name" value="NUDIX"/>
    <property type="match status" value="1"/>
</dbReference>
<dbReference type="InParanoid" id="A0A3P8WEB9"/>
<reference evidence="8" key="3">
    <citation type="submission" date="2025-09" db="UniProtKB">
        <authorList>
            <consortium name="Ensembl"/>
        </authorList>
    </citation>
    <scope>IDENTIFICATION</scope>
</reference>
<dbReference type="GO" id="GO:0010945">
    <property type="term" value="F:coenzyme A diphosphatase activity"/>
    <property type="evidence" value="ECO:0007669"/>
    <property type="project" value="InterPro"/>
</dbReference>
<keyword evidence="9" id="KW-1185">Reference proteome</keyword>
<evidence type="ECO:0000256" key="2">
    <source>
        <dbReference type="ARBA" id="ARBA00001946"/>
    </source>
</evidence>
<evidence type="ECO:0000313" key="9">
    <source>
        <dbReference type="Proteomes" id="UP000265120"/>
    </source>
</evidence>
<dbReference type="PROSITE" id="PS51462">
    <property type="entry name" value="NUDIX"/>
    <property type="match status" value="1"/>
</dbReference>
<keyword evidence="4" id="KW-0378">Hydrolase</keyword>
<dbReference type="STRING" id="244447.ENSCSEP00000022950"/>
<evidence type="ECO:0000256" key="5">
    <source>
        <dbReference type="ARBA" id="ARBA00022842"/>
    </source>
</evidence>
<reference evidence="8" key="2">
    <citation type="submission" date="2025-08" db="UniProtKB">
        <authorList>
            <consortium name="Ensembl"/>
        </authorList>
    </citation>
    <scope>IDENTIFICATION</scope>
</reference>
<dbReference type="InterPro" id="IPR045121">
    <property type="entry name" value="CoAse"/>
</dbReference>
<protein>
    <submittedName>
        <fullName evidence="8">Nucleoside diphosphate-linked moiety X motif 8-like</fullName>
    </submittedName>
</protein>
<evidence type="ECO:0000256" key="6">
    <source>
        <dbReference type="ARBA" id="ARBA00023211"/>
    </source>
</evidence>
<dbReference type="Proteomes" id="UP000265120">
    <property type="component" value="Chromosome 4"/>
</dbReference>
<dbReference type="SUPFAM" id="SSF55811">
    <property type="entry name" value="Nudix"/>
    <property type="match status" value="1"/>
</dbReference>
<evidence type="ECO:0000256" key="3">
    <source>
        <dbReference type="ARBA" id="ARBA00022723"/>
    </source>
</evidence>
<dbReference type="GeneTree" id="ENSGT00940000162775"/>